<accession>A0A7M7HHZ0</accession>
<dbReference type="AlphaFoldDB" id="A0A7M7HHZ0"/>
<name>A0A7M7HHZ0_STRPU</name>
<keyword evidence="3" id="KW-0862">Zinc</keyword>
<keyword evidence="1" id="KW-0479">Metal-binding</keyword>
<evidence type="ECO:0000259" key="5">
    <source>
        <dbReference type="SMART" id="SM01328"/>
    </source>
</evidence>
<feature type="domain" description="3CxxC-type" evidence="5">
    <location>
        <begin position="67"/>
        <end position="172"/>
    </location>
</feature>
<dbReference type="SMART" id="SM01328">
    <property type="entry name" value="zf-3CxxC"/>
    <property type="match status" value="1"/>
</dbReference>
<evidence type="ECO:0000313" key="7">
    <source>
        <dbReference type="Proteomes" id="UP000007110"/>
    </source>
</evidence>
<keyword evidence="7" id="KW-1185">Reference proteome</keyword>
<evidence type="ECO:0000256" key="2">
    <source>
        <dbReference type="ARBA" id="ARBA00022771"/>
    </source>
</evidence>
<evidence type="ECO:0000256" key="4">
    <source>
        <dbReference type="SAM" id="MobiDB-lite"/>
    </source>
</evidence>
<dbReference type="OrthoDB" id="10367636at2759"/>
<dbReference type="KEGG" id="spu:100889128"/>
<organism evidence="6 7">
    <name type="scientific">Strongylocentrotus purpuratus</name>
    <name type="common">Purple sea urchin</name>
    <dbReference type="NCBI Taxonomy" id="7668"/>
    <lineage>
        <taxon>Eukaryota</taxon>
        <taxon>Metazoa</taxon>
        <taxon>Echinodermata</taxon>
        <taxon>Eleutherozoa</taxon>
        <taxon>Echinozoa</taxon>
        <taxon>Echinoidea</taxon>
        <taxon>Euechinoidea</taxon>
        <taxon>Echinacea</taxon>
        <taxon>Camarodonta</taxon>
        <taxon>Echinidea</taxon>
        <taxon>Strongylocentrotidae</taxon>
        <taxon>Strongylocentrotus</taxon>
    </lineage>
</organism>
<evidence type="ECO:0000256" key="1">
    <source>
        <dbReference type="ARBA" id="ARBA00022723"/>
    </source>
</evidence>
<dbReference type="InterPro" id="IPR027377">
    <property type="entry name" value="ZAR1/RTP1-5-like_Znf-3CxxC"/>
</dbReference>
<keyword evidence="2" id="KW-0863">Zinc-finger</keyword>
<dbReference type="Pfam" id="PF13695">
    <property type="entry name" value="Zn_ribbon_3CxxC"/>
    <property type="match status" value="1"/>
</dbReference>
<evidence type="ECO:0000313" key="6">
    <source>
        <dbReference type="EnsemblMetazoa" id="XP_011678495"/>
    </source>
</evidence>
<dbReference type="OMA" id="CDRENEP"/>
<feature type="compositionally biased region" description="Basic and acidic residues" evidence="4">
    <location>
        <begin position="153"/>
        <end position="163"/>
    </location>
</feature>
<dbReference type="RefSeq" id="XP_011678495.1">
    <property type="nucleotide sequence ID" value="XM_011680193.2"/>
</dbReference>
<reference evidence="7" key="1">
    <citation type="submission" date="2015-02" db="EMBL/GenBank/DDBJ databases">
        <title>Genome sequencing for Strongylocentrotus purpuratus.</title>
        <authorList>
            <person name="Murali S."/>
            <person name="Liu Y."/>
            <person name="Vee V."/>
            <person name="English A."/>
            <person name="Wang M."/>
            <person name="Skinner E."/>
            <person name="Han Y."/>
            <person name="Muzny D.M."/>
            <person name="Worley K.C."/>
            <person name="Gibbs R.A."/>
        </authorList>
    </citation>
    <scope>NUCLEOTIDE SEQUENCE</scope>
</reference>
<evidence type="ECO:0000256" key="3">
    <source>
        <dbReference type="ARBA" id="ARBA00022833"/>
    </source>
</evidence>
<sequence>MRLERSDHCCCDLSNTRAGYCFVYKKYFYNTLIKLIMDYSEIIRDEMEDEGIMPSEIPERSARQGVRGFADMKCCNPSCRRTWSTHKGHVVIDLKRQNVNRIWKQKCKKCDRENEPTFRDLVFRELVIKAIEQERKYRNPDFAGRNIDDDGNDGGRRGPPHESSLCEKCEYGRTKCWIRK</sequence>
<protein>
    <recommendedName>
        <fullName evidence="5">3CxxC-type domain-containing protein</fullName>
    </recommendedName>
</protein>
<reference evidence="6" key="2">
    <citation type="submission" date="2021-01" db="UniProtKB">
        <authorList>
            <consortium name="EnsemblMetazoa"/>
        </authorList>
    </citation>
    <scope>IDENTIFICATION</scope>
</reference>
<dbReference type="GeneID" id="100889128"/>
<dbReference type="Proteomes" id="UP000007110">
    <property type="component" value="Unassembled WGS sequence"/>
</dbReference>
<dbReference type="InParanoid" id="A0A7M7HHZ0"/>
<proteinExistence type="predicted"/>
<dbReference type="EnsemblMetazoa" id="XM_011680193">
    <property type="protein sequence ID" value="XP_011678495"/>
    <property type="gene ID" value="LOC100889128"/>
</dbReference>
<dbReference type="GO" id="GO:0008270">
    <property type="term" value="F:zinc ion binding"/>
    <property type="evidence" value="ECO:0007669"/>
    <property type="project" value="UniProtKB-KW"/>
</dbReference>
<feature type="region of interest" description="Disordered" evidence="4">
    <location>
        <begin position="141"/>
        <end position="163"/>
    </location>
</feature>